<dbReference type="Proteomes" id="UP000239504">
    <property type="component" value="Unassembled WGS sequence"/>
</dbReference>
<dbReference type="InterPro" id="IPR037401">
    <property type="entry name" value="SnoaL-like"/>
</dbReference>
<feature type="domain" description="SnoaL-like" evidence="2">
    <location>
        <begin position="39"/>
        <end position="167"/>
    </location>
</feature>
<organism evidence="3 4">
    <name type="scientific">Hyphococcus luteus</name>
    <dbReference type="NCBI Taxonomy" id="2058213"/>
    <lineage>
        <taxon>Bacteria</taxon>
        <taxon>Pseudomonadati</taxon>
        <taxon>Pseudomonadota</taxon>
        <taxon>Alphaproteobacteria</taxon>
        <taxon>Parvularculales</taxon>
        <taxon>Parvularculaceae</taxon>
        <taxon>Hyphococcus</taxon>
    </lineage>
</organism>
<name>A0A2S7JZJ6_9PROT</name>
<protein>
    <recommendedName>
        <fullName evidence="2">SnoaL-like domain-containing protein</fullName>
    </recommendedName>
</protein>
<gene>
    <name evidence="3" type="ORF">CW354_22350</name>
</gene>
<keyword evidence="4" id="KW-1185">Reference proteome</keyword>
<evidence type="ECO:0000259" key="2">
    <source>
        <dbReference type="Pfam" id="PF13577"/>
    </source>
</evidence>
<comment type="caution">
    <text evidence="3">The sequence shown here is derived from an EMBL/GenBank/DDBJ whole genome shotgun (WGS) entry which is preliminary data.</text>
</comment>
<dbReference type="Pfam" id="PF13577">
    <property type="entry name" value="SnoaL_4"/>
    <property type="match status" value="1"/>
</dbReference>
<evidence type="ECO:0000256" key="1">
    <source>
        <dbReference type="SAM" id="SignalP"/>
    </source>
</evidence>
<sequence>MTKRFKGAFVALLAGASAVSMTAATSPAFARPPSLSEEHMLDRMQIEQMIIDYYAELGSGAHSKLSEYFTEDALFIVNGKRYKGSKAIDDIYAELGSQASEMRFGKSHMLMTNLSVQFEDEDTATARVIWTGVKNDNLKAPPRVFEQGREYDTLEKIDGVWYFSKRNIVSDSAMADQYDDTYMKDRPDH</sequence>
<evidence type="ECO:0000313" key="4">
    <source>
        <dbReference type="Proteomes" id="UP000239504"/>
    </source>
</evidence>
<dbReference type="CDD" id="cd00531">
    <property type="entry name" value="NTF2_like"/>
    <property type="match status" value="1"/>
</dbReference>
<dbReference type="OrthoDB" id="7425929at2"/>
<accession>A0A2S7JZJ6</accession>
<keyword evidence="1" id="KW-0732">Signal</keyword>
<dbReference type="SUPFAM" id="SSF54427">
    <property type="entry name" value="NTF2-like"/>
    <property type="match status" value="1"/>
</dbReference>
<feature type="chain" id="PRO_5015543349" description="SnoaL-like domain-containing protein" evidence="1">
    <location>
        <begin position="31"/>
        <end position="189"/>
    </location>
</feature>
<evidence type="ECO:0000313" key="3">
    <source>
        <dbReference type="EMBL" id="PQA85673.1"/>
    </source>
</evidence>
<dbReference type="Gene3D" id="3.10.450.50">
    <property type="match status" value="1"/>
</dbReference>
<dbReference type="AlphaFoldDB" id="A0A2S7JZJ6"/>
<reference evidence="3 4" key="1">
    <citation type="submission" date="2017-12" db="EMBL/GenBank/DDBJ databases">
        <authorList>
            <person name="Hurst M.R.H."/>
        </authorList>
    </citation>
    <scope>NUCLEOTIDE SEQUENCE [LARGE SCALE GENOMIC DNA]</scope>
    <source>
        <strain evidence="3 4">SY-3-19</strain>
    </source>
</reference>
<proteinExistence type="predicted"/>
<dbReference type="RefSeq" id="WP_104832312.1">
    <property type="nucleotide sequence ID" value="NZ_PJCH01000017.1"/>
</dbReference>
<feature type="signal peptide" evidence="1">
    <location>
        <begin position="1"/>
        <end position="30"/>
    </location>
</feature>
<dbReference type="InterPro" id="IPR032710">
    <property type="entry name" value="NTF2-like_dom_sf"/>
</dbReference>
<dbReference type="EMBL" id="PJCH01000017">
    <property type="protein sequence ID" value="PQA85673.1"/>
    <property type="molecule type" value="Genomic_DNA"/>
</dbReference>